<keyword evidence="7" id="KW-0106">Calcium</keyword>
<dbReference type="PANTHER" id="PTHR33938:SF15">
    <property type="entry name" value="FERULOYL ESTERASE B-RELATED"/>
    <property type="match status" value="1"/>
</dbReference>
<dbReference type="GO" id="GO:0046872">
    <property type="term" value="F:metal ion binding"/>
    <property type="evidence" value="ECO:0007669"/>
    <property type="project" value="UniProtKB-KW"/>
</dbReference>
<evidence type="ECO:0000313" key="12">
    <source>
        <dbReference type="Proteomes" id="UP000475325"/>
    </source>
</evidence>
<comment type="caution">
    <text evidence="11">The sequence shown here is derived from an EMBL/GenBank/DDBJ whole genome shotgun (WGS) entry which is preliminary data.</text>
</comment>
<reference evidence="11 12" key="1">
    <citation type="submission" date="2019-06" db="EMBL/GenBank/DDBJ databases">
        <authorList>
            <person name="Palmer J.M."/>
        </authorList>
    </citation>
    <scope>NUCLEOTIDE SEQUENCE [LARGE SCALE GENOMIC DNA]</scope>
    <source>
        <strain evidence="11 12">TWF102</strain>
    </source>
</reference>
<keyword evidence="4" id="KW-0479">Metal-binding</keyword>
<keyword evidence="3" id="KW-0624">Polysaccharide degradation</keyword>
<evidence type="ECO:0000256" key="10">
    <source>
        <dbReference type="RuleBase" id="RU361238"/>
    </source>
</evidence>
<dbReference type="Proteomes" id="UP000475325">
    <property type="component" value="Unassembled WGS sequence"/>
</dbReference>
<accession>A0A7C8MX04</accession>
<comment type="similarity">
    <text evidence="1 10">Belongs to the tannase family.</text>
</comment>
<sequence>MRYQIPPQTKRESARVITSRALNTAAGRNSSLQSIHFNSQFNHNFVWKKRERKRKMKSSILTFTASVLFSLAAADPGHGGHHPPTFQQRCARLAQTFHPDHKTQVLAAEFLPSGTNFTNPDNHPTCQSKPFTITLTDMCRLRLKVKTSHASAVELEAWMPLNWNKKRYLVLGNGGLGGCIAYPDMGFTAWLGFATIAHNNGHLGDTGEHFLNNPNVVEDYAYRAIKTATKAGKKAVRHFYNTSIKKSYFMGCSSGGRQGLKAAQDFPEEFDGIVAGAPANDINNLWSISGHYYKLNGNPGDASYLSEEQWTAMRNEILRQCDGLDGVVDGVIEEPRTCKPRFEALMCGAGKTWTSHQCLTAAQVDTVRKLYEPYYGTDGKLLYPEFDPGSEVTDDVYGGAPPSATDWWKHAIFNDANWDFHSQFSLQMAMDMKALDPYGISAWKPLTKLKQKGRKLLTYHGLQDGVINSGNSYRYYEYVSRTMGLTSSELDSFYRYFPIPGGSHCHSGAGNWYVGATSQVGRVLNAKDIPAEGGVLMSMVKWVEEGVAPERITGRNMNAKTGVQSSIKEHCKWPKKNKYLGGDPNAKESWGCTNP</sequence>
<evidence type="ECO:0000256" key="2">
    <source>
        <dbReference type="ARBA" id="ARBA00022487"/>
    </source>
</evidence>
<keyword evidence="3" id="KW-0858">Xylan degradation</keyword>
<keyword evidence="8" id="KW-1015">Disulfide bond</keyword>
<dbReference type="GO" id="GO:0045493">
    <property type="term" value="P:xylan catabolic process"/>
    <property type="evidence" value="ECO:0007669"/>
    <property type="project" value="UniProtKB-KW"/>
</dbReference>
<organism evidence="11 12">
    <name type="scientific">Orbilia oligospora</name>
    <name type="common">Nematode-trapping fungus</name>
    <name type="synonym">Arthrobotrys oligospora</name>
    <dbReference type="NCBI Taxonomy" id="2813651"/>
    <lineage>
        <taxon>Eukaryota</taxon>
        <taxon>Fungi</taxon>
        <taxon>Dikarya</taxon>
        <taxon>Ascomycota</taxon>
        <taxon>Pezizomycotina</taxon>
        <taxon>Orbiliomycetes</taxon>
        <taxon>Orbiliales</taxon>
        <taxon>Orbiliaceae</taxon>
        <taxon>Orbilia</taxon>
    </lineage>
</organism>
<dbReference type="Gene3D" id="3.40.50.1820">
    <property type="entry name" value="alpha/beta hydrolase"/>
    <property type="match status" value="1"/>
</dbReference>
<proteinExistence type="inferred from homology"/>
<gene>
    <name evidence="11" type="primary">FAEB-2_1</name>
    <name evidence="11" type="ORF">TWF102_000791</name>
</gene>
<keyword evidence="2" id="KW-0719">Serine esterase</keyword>
<dbReference type="GO" id="GO:0030600">
    <property type="term" value="F:feruloyl esterase activity"/>
    <property type="evidence" value="ECO:0007669"/>
    <property type="project" value="UniProtKB-EC"/>
</dbReference>
<evidence type="ECO:0000256" key="1">
    <source>
        <dbReference type="ARBA" id="ARBA00006249"/>
    </source>
</evidence>
<dbReference type="InterPro" id="IPR011118">
    <property type="entry name" value="Tannase/feruloyl_esterase"/>
</dbReference>
<evidence type="ECO:0000256" key="5">
    <source>
        <dbReference type="ARBA" id="ARBA00022729"/>
    </source>
</evidence>
<dbReference type="Pfam" id="PF07519">
    <property type="entry name" value="Tannase"/>
    <property type="match status" value="1"/>
</dbReference>
<dbReference type="EC" id="3.1.1.-" evidence="10"/>
<evidence type="ECO:0000256" key="3">
    <source>
        <dbReference type="ARBA" id="ARBA00022651"/>
    </source>
</evidence>
<dbReference type="AlphaFoldDB" id="A0A7C8MX04"/>
<keyword evidence="5" id="KW-0732">Signal</keyword>
<evidence type="ECO:0000256" key="7">
    <source>
        <dbReference type="ARBA" id="ARBA00022837"/>
    </source>
</evidence>
<dbReference type="SUPFAM" id="SSF53474">
    <property type="entry name" value="alpha/beta-Hydrolases"/>
    <property type="match status" value="1"/>
</dbReference>
<dbReference type="EMBL" id="WIQW01000109">
    <property type="protein sequence ID" value="KAF3083162.1"/>
    <property type="molecule type" value="Genomic_DNA"/>
</dbReference>
<keyword evidence="6 10" id="KW-0378">Hydrolase</keyword>
<evidence type="ECO:0000256" key="4">
    <source>
        <dbReference type="ARBA" id="ARBA00022723"/>
    </source>
</evidence>
<comment type="catalytic activity">
    <reaction evidence="9">
        <text>feruloyl-polysaccharide + H2O = ferulate + polysaccharide.</text>
        <dbReference type="EC" id="3.1.1.73"/>
    </reaction>
</comment>
<name>A0A7C8MX04_ORBOL</name>
<evidence type="ECO:0000256" key="8">
    <source>
        <dbReference type="ARBA" id="ARBA00023157"/>
    </source>
</evidence>
<dbReference type="InterPro" id="IPR029058">
    <property type="entry name" value="AB_hydrolase_fold"/>
</dbReference>
<evidence type="ECO:0000256" key="6">
    <source>
        <dbReference type="ARBA" id="ARBA00022801"/>
    </source>
</evidence>
<protein>
    <recommendedName>
        <fullName evidence="10">Carboxylic ester hydrolase</fullName>
        <ecNumber evidence="10">3.1.1.-</ecNumber>
    </recommendedName>
</protein>
<dbReference type="PANTHER" id="PTHR33938">
    <property type="entry name" value="FERULOYL ESTERASE B-RELATED"/>
    <property type="match status" value="1"/>
</dbReference>
<keyword evidence="3" id="KW-0119">Carbohydrate metabolism</keyword>
<evidence type="ECO:0000313" key="11">
    <source>
        <dbReference type="EMBL" id="KAF3083162.1"/>
    </source>
</evidence>
<evidence type="ECO:0000256" key="9">
    <source>
        <dbReference type="ARBA" id="ARBA00034075"/>
    </source>
</evidence>